<name>A0A3L7DXM0_9GAMM</name>
<comment type="caution">
    <text evidence="1">The sequence shown here is derived from an EMBL/GenBank/DDBJ whole genome shotgun (WGS) entry which is preliminary data.</text>
</comment>
<reference evidence="1 2" key="1">
    <citation type="submission" date="2018-07" db="EMBL/GenBank/DDBJ databases">
        <title>Halioglobus sp. genome submission.</title>
        <authorList>
            <person name="Ye M.-Q."/>
            <person name="Du Z.-J."/>
        </authorList>
    </citation>
    <scope>NUCLEOTIDE SEQUENCE [LARGE SCALE GENOMIC DNA]</scope>
    <source>
        <strain evidence="1 2">U0301</strain>
    </source>
</reference>
<evidence type="ECO:0000313" key="2">
    <source>
        <dbReference type="Proteomes" id="UP000265509"/>
    </source>
</evidence>
<evidence type="ECO:0000313" key="1">
    <source>
        <dbReference type="EMBL" id="RLQ22327.1"/>
    </source>
</evidence>
<organism evidence="1 2">
    <name type="scientific">Seongchinamella sediminis</name>
    <dbReference type="NCBI Taxonomy" id="2283635"/>
    <lineage>
        <taxon>Bacteria</taxon>
        <taxon>Pseudomonadati</taxon>
        <taxon>Pseudomonadota</taxon>
        <taxon>Gammaproteobacteria</taxon>
        <taxon>Cellvibrionales</taxon>
        <taxon>Halieaceae</taxon>
        <taxon>Seongchinamella</taxon>
    </lineage>
</organism>
<proteinExistence type="predicted"/>
<keyword evidence="2" id="KW-1185">Reference proteome</keyword>
<accession>A0A3L7DXM0</accession>
<sequence length="84" mass="8913">MFAALARGEDLPPGQRLRAEGLAEAAVLLGASSAALDEQMDKCYQAAFGRSLAEDFGADWRSLGPFPENPAMARRAPVYPSTAD</sequence>
<protein>
    <submittedName>
        <fullName evidence="1">Uncharacterized protein</fullName>
    </submittedName>
</protein>
<dbReference type="AlphaFoldDB" id="A0A3L7DXM0"/>
<dbReference type="Proteomes" id="UP000265509">
    <property type="component" value="Unassembled WGS sequence"/>
</dbReference>
<dbReference type="EMBL" id="QRAN01000007">
    <property type="protein sequence ID" value="RLQ22327.1"/>
    <property type="molecule type" value="Genomic_DNA"/>
</dbReference>
<gene>
    <name evidence="1" type="ORF">DWB85_08590</name>
</gene>